<reference evidence="3 4" key="1">
    <citation type="journal article" date="2015" name="Microbes Environ.">
        <title>Distribution and evolution of nitrogen fixation genes in the phylum bacteroidetes.</title>
        <authorList>
            <person name="Inoue J."/>
            <person name="Oshima K."/>
            <person name="Suda W."/>
            <person name="Sakamoto M."/>
            <person name="Iino T."/>
            <person name="Noda S."/>
            <person name="Hongoh Y."/>
            <person name="Hattori M."/>
            <person name="Ohkuma M."/>
        </authorList>
    </citation>
    <scope>NUCLEOTIDE SEQUENCE [LARGE SCALE GENOMIC DNA]</scope>
    <source>
        <strain evidence="3">JCM 15548</strain>
    </source>
</reference>
<dbReference type="InterPro" id="IPR013783">
    <property type="entry name" value="Ig-like_fold"/>
</dbReference>
<organism evidence="3 4">
    <name type="scientific">Geofilum rubicundum JCM 15548</name>
    <dbReference type="NCBI Taxonomy" id="1236989"/>
    <lineage>
        <taxon>Bacteria</taxon>
        <taxon>Pseudomonadati</taxon>
        <taxon>Bacteroidota</taxon>
        <taxon>Bacteroidia</taxon>
        <taxon>Marinilabiliales</taxon>
        <taxon>Marinilabiliaceae</taxon>
        <taxon>Geofilum</taxon>
    </lineage>
</organism>
<evidence type="ECO:0000259" key="2">
    <source>
        <dbReference type="PROSITE" id="PS50853"/>
    </source>
</evidence>
<dbReference type="AlphaFoldDB" id="A0A0E9M0K2"/>
<dbReference type="InterPro" id="IPR011871">
    <property type="entry name" value="Fib_succ_major"/>
</dbReference>
<dbReference type="OrthoDB" id="9805760at2"/>
<feature type="domain" description="Fibronectin type-III" evidence="2">
    <location>
        <begin position="37"/>
        <end position="136"/>
    </location>
</feature>
<dbReference type="Proteomes" id="UP000032900">
    <property type="component" value="Unassembled WGS sequence"/>
</dbReference>
<dbReference type="Pfam" id="PF09603">
    <property type="entry name" value="Fib_succ_major"/>
    <property type="match status" value="1"/>
</dbReference>
<dbReference type="NCBIfam" id="TIGR02145">
    <property type="entry name" value="Fib_succ_major"/>
    <property type="match status" value="1"/>
</dbReference>
<dbReference type="PROSITE" id="PS50853">
    <property type="entry name" value="FN3"/>
    <property type="match status" value="1"/>
</dbReference>
<feature type="chain" id="PRO_5002428851" description="Fibronectin type-III domain-containing protein" evidence="1">
    <location>
        <begin position="22"/>
        <end position="333"/>
    </location>
</feature>
<evidence type="ECO:0000313" key="4">
    <source>
        <dbReference type="Proteomes" id="UP000032900"/>
    </source>
</evidence>
<sequence>MKKQNNLIYPSLLMSLFLVFANSCEKENDEITGQQHVPVLVTTEVTDISQTTATAGGIITLDGGEPVTARGVCWGTTESPTFSDSKTEEGTDAISFTSSLTNLKPNTKYYVRAYAANSEGMGYGCSVSFTTQVGGDNKSSFTDPRDGNIYQTVTIGKQVWMVENLRYLPSVVGAETGSLTTPYYYVYDYYGTNLEDAKATANYETYGVLYNWEAAKAACPAGWHLPSHAEWIELSEYLGGTSVAGGKLKESGTANWFCPNLHATNETGFTALPGGYRDYGGFSGIGRNGNFWSATESRDDGVWNLSMAYDYSKLFISEWGSKESGFYVRCVMD</sequence>
<gene>
    <name evidence="3" type="ORF">JCM15548_13351</name>
</gene>
<name>A0A0E9M0K2_9BACT</name>
<dbReference type="SUPFAM" id="SSF49265">
    <property type="entry name" value="Fibronectin type III"/>
    <property type="match status" value="1"/>
</dbReference>
<dbReference type="RefSeq" id="WP_083985155.1">
    <property type="nucleotide sequence ID" value="NZ_BAZW01000036.1"/>
</dbReference>
<evidence type="ECO:0000313" key="3">
    <source>
        <dbReference type="EMBL" id="GAO31019.1"/>
    </source>
</evidence>
<dbReference type="CDD" id="cd00063">
    <property type="entry name" value="FN3"/>
    <property type="match status" value="1"/>
</dbReference>
<feature type="signal peptide" evidence="1">
    <location>
        <begin position="1"/>
        <end position="21"/>
    </location>
</feature>
<comment type="caution">
    <text evidence="3">The sequence shown here is derived from an EMBL/GenBank/DDBJ whole genome shotgun (WGS) entry which is preliminary data.</text>
</comment>
<dbReference type="InterPro" id="IPR003961">
    <property type="entry name" value="FN3_dom"/>
</dbReference>
<accession>A0A0E9M0K2</accession>
<proteinExistence type="predicted"/>
<dbReference type="STRING" id="1236989.JCM15548_13351"/>
<dbReference type="InterPro" id="IPR036116">
    <property type="entry name" value="FN3_sf"/>
</dbReference>
<protein>
    <recommendedName>
        <fullName evidence="2">Fibronectin type-III domain-containing protein</fullName>
    </recommendedName>
</protein>
<dbReference type="EMBL" id="BAZW01000036">
    <property type="protein sequence ID" value="GAO31019.1"/>
    <property type="molecule type" value="Genomic_DNA"/>
</dbReference>
<keyword evidence="4" id="KW-1185">Reference proteome</keyword>
<evidence type="ECO:0000256" key="1">
    <source>
        <dbReference type="SAM" id="SignalP"/>
    </source>
</evidence>
<dbReference type="Gene3D" id="2.60.40.10">
    <property type="entry name" value="Immunoglobulins"/>
    <property type="match status" value="1"/>
</dbReference>
<keyword evidence="1" id="KW-0732">Signal</keyword>